<accession>A0A366H4S6</accession>
<protein>
    <submittedName>
        <fullName evidence="1">Uncharacterized protein</fullName>
    </submittedName>
</protein>
<evidence type="ECO:0000313" key="1">
    <source>
        <dbReference type="EMBL" id="RBP36341.1"/>
    </source>
</evidence>
<name>A0A366H4S6_9BACT</name>
<evidence type="ECO:0000313" key="2">
    <source>
        <dbReference type="Proteomes" id="UP000253426"/>
    </source>
</evidence>
<reference evidence="1 2" key="1">
    <citation type="submission" date="2018-06" db="EMBL/GenBank/DDBJ databases">
        <title>Genomic Encyclopedia of Type Strains, Phase IV (KMG-IV): sequencing the most valuable type-strain genomes for metagenomic binning, comparative biology and taxonomic classification.</title>
        <authorList>
            <person name="Goeker M."/>
        </authorList>
    </citation>
    <scope>NUCLEOTIDE SEQUENCE [LARGE SCALE GENOMIC DNA]</scope>
    <source>
        <strain evidence="1 2">DSM 25532</strain>
    </source>
</reference>
<proteinExistence type="predicted"/>
<keyword evidence="2" id="KW-1185">Reference proteome</keyword>
<gene>
    <name evidence="1" type="ORF">DES53_11730</name>
</gene>
<comment type="caution">
    <text evidence="1">The sequence shown here is derived from an EMBL/GenBank/DDBJ whole genome shotgun (WGS) entry which is preliminary data.</text>
</comment>
<sequence length="53" mass="5461">MAPPIRKVRSEDSGGLTKVAATATVHTVTGQLLSFAKGLEGVGDRFRSAVSCS</sequence>
<dbReference type="Proteomes" id="UP000253426">
    <property type="component" value="Unassembled WGS sequence"/>
</dbReference>
<dbReference type="EMBL" id="QNRR01000017">
    <property type="protein sequence ID" value="RBP36341.1"/>
    <property type="molecule type" value="Genomic_DNA"/>
</dbReference>
<organism evidence="1 2">
    <name type="scientific">Roseimicrobium gellanilyticum</name>
    <dbReference type="NCBI Taxonomy" id="748857"/>
    <lineage>
        <taxon>Bacteria</taxon>
        <taxon>Pseudomonadati</taxon>
        <taxon>Verrucomicrobiota</taxon>
        <taxon>Verrucomicrobiia</taxon>
        <taxon>Verrucomicrobiales</taxon>
        <taxon>Verrucomicrobiaceae</taxon>
        <taxon>Roseimicrobium</taxon>
    </lineage>
</organism>
<dbReference type="AlphaFoldDB" id="A0A366H4S6"/>